<proteinExistence type="predicted"/>
<organism evidence="2 3">
    <name type="scientific">Pontibacter akesuensis</name>
    <dbReference type="NCBI Taxonomy" id="388950"/>
    <lineage>
        <taxon>Bacteria</taxon>
        <taxon>Pseudomonadati</taxon>
        <taxon>Bacteroidota</taxon>
        <taxon>Cytophagia</taxon>
        <taxon>Cytophagales</taxon>
        <taxon>Hymenobacteraceae</taxon>
        <taxon>Pontibacter</taxon>
    </lineage>
</organism>
<protein>
    <submittedName>
        <fullName evidence="2">Uncharacterized protein</fullName>
    </submittedName>
</protein>
<name>A0A1I7I8Q7_9BACT</name>
<evidence type="ECO:0000256" key="1">
    <source>
        <dbReference type="SAM" id="SignalP"/>
    </source>
</evidence>
<dbReference type="AlphaFoldDB" id="A0A1I7I8Q7"/>
<dbReference type="EMBL" id="FPCA01000002">
    <property type="protein sequence ID" value="SFU69363.1"/>
    <property type="molecule type" value="Genomic_DNA"/>
</dbReference>
<keyword evidence="1" id="KW-0732">Signal</keyword>
<keyword evidence="3" id="KW-1185">Reference proteome</keyword>
<dbReference type="PROSITE" id="PS51257">
    <property type="entry name" value="PROKAR_LIPOPROTEIN"/>
    <property type="match status" value="1"/>
</dbReference>
<evidence type="ECO:0000313" key="3">
    <source>
        <dbReference type="Proteomes" id="UP000182491"/>
    </source>
</evidence>
<gene>
    <name evidence="2" type="ORF">SAMN04487941_2017</name>
</gene>
<reference evidence="3" key="1">
    <citation type="submission" date="2016-10" db="EMBL/GenBank/DDBJ databases">
        <authorList>
            <person name="Varghese N."/>
        </authorList>
    </citation>
    <scope>NUCLEOTIDE SEQUENCE [LARGE SCALE GENOMIC DNA]</scope>
    <source>
        <strain evidence="3">DSM 18820</strain>
    </source>
</reference>
<sequence length="186" mass="20428">MKTISTQKHHGLNFYCCLLLSLLLFSSCTTRMDHEVEKKPDTFAAVAPKQAPAVTVAAITEPSEEVYFDLVARTSNCLGENIWFGGKLVSEEKISLASSGAITEAKVYRIAELTATGLNSNKNYQVSNDKNTLKAVTGSQGEVYIQLTQGELLLLPQEDEQPLVLAYQPNPTDGYYDGMPGRWSCE</sequence>
<feature type="signal peptide" evidence="1">
    <location>
        <begin position="1"/>
        <end position="31"/>
    </location>
</feature>
<dbReference type="Proteomes" id="UP000182491">
    <property type="component" value="Unassembled WGS sequence"/>
</dbReference>
<evidence type="ECO:0000313" key="2">
    <source>
        <dbReference type="EMBL" id="SFU69363.1"/>
    </source>
</evidence>
<dbReference type="STRING" id="388950.GCA_001611675_01525"/>
<accession>A0A1I7I8Q7</accession>
<feature type="chain" id="PRO_5010275122" evidence="1">
    <location>
        <begin position="32"/>
        <end position="186"/>
    </location>
</feature>